<dbReference type="OrthoDB" id="4025961at2759"/>
<dbReference type="Proteomes" id="UP000694255">
    <property type="component" value="Unassembled WGS sequence"/>
</dbReference>
<evidence type="ECO:0000313" key="3">
    <source>
        <dbReference type="EMBL" id="KAG7665541.1"/>
    </source>
</evidence>
<protein>
    <submittedName>
        <fullName evidence="3">Uncharacterized protein</fullName>
    </submittedName>
</protein>
<dbReference type="RefSeq" id="XP_049265773.1">
    <property type="nucleotide sequence ID" value="XM_049410672.1"/>
</dbReference>
<proteinExistence type="predicted"/>
<keyword evidence="1" id="KW-0433">Leucine-rich repeat</keyword>
<dbReference type="GeneID" id="73467744"/>
<dbReference type="AlphaFoldDB" id="A0A8J5QIY2"/>
<keyword evidence="4" id="KW-1185">Reference proteome</keyword>
<name>A0A8J5QIY2_9ASCO</name>
<dbReference type="EMBL" id="JAGSYN010000049">
    <property type="protein sequence ID" value="KAG7665541.1"/>
    <property type="molecule type" value="Genomic_DNA"/>
</dbReference>
<reference evidence="3 4" key="1">
    <citation type="journal article" date="2021" name="DNA Res.">
        <title>Genome analysis of Candida subhashii reveals its hybrid nature and dual mitochondrial genome conformations.</title>
        <authorList>
            <person name="Mixao V."/>
            <person name="Hegedusova E."/>
            <person name="Saus E."/>
            <person name="Pryszcz L.P."/>
            <person name="Cillingova A."/>
            <person name="Nosek J."/>
            <person name="Gabaldon T."/>
        </authorList>
    </citation>
    <scope>NUCLEOTIDE SEQUENCE [LARGE SCALE GENOMIC DNA]</scope>
    <source>
        <strain evidence="3 4">CBS 10753</strain>
    </source>
</reference>
<gene>
    <name evidence="3" type="ORF">J8A68_000943</name>
</gene>
<dbReference type="PROSITE" id="PS51450">
    <property type="entry name" value="LRR"/>
    <property type="match status" value="1"/>
</dbReference>
<keyword evidence="2" id="KW-0677">Repeat</keyword>
<accession>A0A8J5QIY2</accession>
<dbReference type="InterPro" id="IPR001611">
    <property type="entry name" value="Leu-rich_rpt"/>
</dbReference>
<organism evidence="3 4">
    <name type="scientific">[Candida] subhashii</name>
    <dbReference type="NCBI Taxonomy" id="561895"/>
    <lineage>
        <taxon>Eukaryota</taxon>
        <taxon>Fungi</taxon>
        <taxon>Dikarya</taxon>
        <taxon>Ascomycota</taxon>
        <taxon>Saccharomycotina</taxon>
        <taxon>Pichiomycetes</taxon>
        <taxon>Debaryomycetaceae</taxon>
        <taxon>Spathaspora</taxon>
    </lineage>
</organism>
<dbReference type="PANTHER" id="PTHR45617:SF172">
    <property type="entry name" value="LEUCINE-RICH REPEAT-CONTAINING PROTEIN 15-LIKE"/>
    <property type="match status" value="1"/>
</dbReference>
<evidence type="ECO:0000313" key="4">
    <source>
        <dbReference type="Proteomes" id="UP000694255"/>
    </source>
</evidence>
<dbReference type="PANTHER" id="PTHR45617">
    <property type="entry name" value="LEUCINE RICH REPEAT FAMILY PROTEIN"/>
    <property type="match status" value="1"/>
</dbReference>
<comment type="caution">
    <text evidence="3">The sequence shown here is derived from an EMBL/GenBank/DDBJ whole genome shotgun (WGS) entry which is preliminary data.</text>
</comment>
<evidence type="ECO:0000256" key="1">
    <source>
        <dbReference type="ARBA" id="ARBA00022614"/>
    </source>
</evidence>
<evidence type="ECO:0000256" key="2">
    <source>
        <dbReference type="ARBA" id="ARBA00022737"/>
    </source>
</evidence>
<sequence length="754" mass="87548">MVAEHGQPQLKKQRMTSKLFDIPPEVIERIIYYLPDDYLEKCIDLPLIGDYALNRLYLVIEIRSPYSSSWEYARPRGYESFEGMEINTDRSSRFLMQVNKGGSNRVCRYKTWRVNDFVQFMQMQTKFRPKIVHFSSVDQLDWLYKHYPHILNQLPRIDVSFDRSTIGRFCDIPKEYIRKILDNKITDDFLVNLIKQGWGENVKVLELSGPSLENLPSLFPNLQRLRFVRIELSQSPLPPLPLSLEFLQLYTEDFDKLDVSYLENLKEIVFDCFNPLNRLDRFKFPLGIERIHVSGNTFEEIEINIESFDSIEQYTNLKELRIGNGELCEKTKVFSKRTSFPDSLQKLEINFFAECVHMEPEEPFATVAGNLCLPDNLRVLLLNTYQIYYNTASLIFPESLRVLSITSETRGMDEEWESNGYPQEDWSAAKFPSSLVDLSLSLGRIEGVTFPRSLQNMNLQADEPIKSINFLEFENLVQLKFGWLDMDEFIFKFPSSLKILELNGYWSLKKVKVEAPNLKSVQLKDTKFEYLDDSTFSLPDSVEQVSFNISDGFVGAAVNVFPSQMKELYLKRSHITSDTLKELHLRAYKNLVTLDLSHNKISRLDNNTFPLSLQYLRLDGNPISSFSSPNVFSELINLQKLSSESEHRGYGIRGYMDMTKYFESDQGNMLNFPSSLISLNLTNSILLKGMAEKLNFSMCSQLQELWLRGNKGMTDIQILVDQLKSSCPNMVELFLDRELKEHINEEGVNFLNFS</sequence>